<dbReference type="RefSeq" id="WP_090555580.1">
    <property type="nucleotide sequence ID" value="NZ_FNRA01000002.1"/>
</dbReference>
<accession>A0A1H3ZR38</accession>
<sequence length="380" mass="43272">MKKRILFITQDLARTGSEMVLWYLLKNLNKDRYEISVFCIKRGEMYDQLPDYVKKETSYKYGKHLFRKVFRGLLKFFGIDPLAYQLKNIQSNFKADIWYVNTLAIPAVFNIGRTEGVKIVSHIHELLYAFSLIKGNELEQIISYSDICVACSDVVAGKLAELGHRDIRIQYSFIDTSTIDINPLRIQEIRDQLGISADDFVWAISGRATYMKGLDYVLPILEHFKDEAVKIVWIGPQYNTGLDYYVRSVADSKYPGKLIKTGAQSDDYYNYLSVANGLLLLSREESFSLTILEAAYLGIPVVSFNVGVAGLFIKEGIGTMVNSWNVEDIFGAMKNIHRSSPADQLKMKEAAMEYSSFIQVPKYEKLLNEICATLDDHSSL</sequence>
<evidence type="ECO:0000313" key="4">
    <source>
        <dbReference type="Proteomes" id="UP000198850"/>
    </source>
</evidence>
<reference evidence="3 4" key="1">
    <citation type="submission" date="2016-10" db="EMBL/GenBank/DDBJ databases">
        <authorList>
            <person name="de Groot N.N."/>
        </authorList>
    </citation>
    <scope>NUCLEOTIDE SEQUENCE [LARGE SCALE GENOMIC DNA]</scope>
    <source>
        <strain evidence="3 4">DSM 19033</strain>
    </source>
</reference>
<dbReference type="Pfam" id="PF00534">
    <property type="entry name" value="Glycos_transf_1"/>
    <property type="match status" value="1"/>
</dbReference>
<evidence type="ECO:0000259" key="2">
    <source>
        <dbReference type="Pfam" id="PF13439"/>
    </source>
</evidence>
<dbReference type="InterPro" id="IPR001296">
    <property type="entry name" value="Glyco_trans_1"/>
</dbReference>
<feature type="domain" description="Glycosyltransferase subfamily 4-like N-terminal" evidence="2">
    <location>
        <begin position="16"/>
        <end position="177"/>
    </location>
</feature>
<dbReference type="InterPro" id="IPR028098">
    <property type="entry name" value="Glyco_trans_4-like_N"/>
</dbReference>
<keyword evidence="4" id="KW-1185">Reference proteome</keyword>
<dbReference type="GO" id="GO:0016757">
    <property type="term" value="F:glycosyltransferase activity"/>
    <property type="evidence" value="ECO:0007669"/>
    <property type="project" value="InterPro"/>
</dbReference>
<proteinExistence type="predicted"/>
<dbReference type="STRING" id="425514.SAMN05443550_102446"/>
<protein>
    <submittedName>
        <fullName evidence="3">Glycosyltransferase involved in cell wall bisynthesis</fullName>
    </submittedName>
</protein>
<organism evidence="3 4">
    <name type="scientific">Pedobacter hartonius</name>
    <dbReference type="NCBI Taxonomy" id="425514"/>
    <lineage>
        <taxon>Bacteria</taxon>
        <taxon>Pseudomonadati</taxon>
        <taxon>Bacteroidota</taxon>
        <taxon>Sphingobacteriia</taxon>
        <taxon>Sphingobacteriales</taxon>
        <taxon>Sphingobacteriaceae</taxon>
        <taxon>Pedobacter</taxon>
    </lineage>
</organism>
<dbReference type="PANTHER" id="PTHR12526">
    <property type="entry name" value="GLYCOSYLTRANSFERASE"/>
    <property type="match status" value="1"/>
</dbReference>
<gene>
    <name evidence="3" type="ORF">SAMN05443550_102446</name>
</gene>
<dbReference type="AlphaFoldDB" id="A0A1H3ZR38"/>
<evidence type="ECO:0000313" key="3">
    <source>
        <dbReference type="EMBL" id="SEA25742.1"/>
    </source>
</evidence>
<feature type="domain" description="Glycosyl transferase family 1" evidence="1">
    <location>
        <begin position="187"/>
        <end position="351"/>
    </location>
</feature>
<dbReference type="OrthoDB" id="655095at2"/>
<name>A0A1H3ZR38_9SPHI</name>
<evidence type="ECO:0000259" key="1">
    <source>
        <dbReference type="Pfam" id="PF00534"/>
    </source>
</evidence>
<keyword evidence="3" id="KW-0808">Transferase</keyword>
<dbReference type="PANTHER" id="PTHR12526:SF637">
    <property type="entry name" value="GLYCOSYLTRANSFERASE EPSF-RELATED"/>
    <property type="match status" value="1"/>
</dbReference>
<dbReference type="Pfam" id="PF13439">
    <property type="entry name" value="Glyco_transf_4"/>
    <property type="match status" value="1"/>
</dbReference>
<dbReference type="Gene3D" id="3.40.50.2000">
    <property type="entry name" value="Glycogen Phosphorylase B"/>
    <property type="match status" value="2"/>
</dbReference>
<dbReference type="Proteomes" id="UP000198850">
    <property type="component" value="Unassembled WGS sequence"/>
</dbReference>
<dbReference type="EMBL" id="FNRA01000002">
    <property type="protein sequence ID" value="SEA25742.1"/>
    <property type="molecule type" value="Genomic_DNA"/>
</dbReference>
<dbReference type="SUPFAM" id="SSF53756">
    <property type="entry name" value="UDP-Glycosyltransferase/glycogen phosphorylase"/>
    <property type="match status" value="1"/>
</dbReference>